<dbReference type="AlphaFoldDB" id="A0AAW0KCD6"/>
<proteinExistence type="predicted"/>
<dbReference type="PANTHER" id="PTHR32444">
    <property type="entry name" value="BULB-TYPE LECTIN DOMAIN-CONTAINING PROTEIN"/>
    <property type="match status" value="1"/>
</dbReference>
<comment type="caution">
    <text evidence="1">The sequence shown here is derived from an EMBL/GenBank/DDBJ whole genome shotgun (WGS) entry which is preliminary data.</text>
</comment>
<dbReference type="EMBL" id="PKMF04000340">
    <property type="protein sequence ID" value="KAK7836942.1"/>
    <property type="molecule type" value="Genomic_DNA"/>
</dbReference>
<accession>A0AAW0KCD6</accession>
<reference evidence="1 2" key="1">
    <citation type="journal article" date="2018" name="Sci. Data">
        <title>The draft genome sequence of cork oak.</title>
        <authorList>
            <person name="Ramos A.M."/>
            <person name="Usie A."/>
            <person name="Barbosa P."/>
            <person name="Barros P.M."/>
            <person name="Capote T."/>
            <person name="Chaves I."/>
            <person name="Simoes F."/>
            <person name="Abreu I."/>
            <person name="Carrasquinho I."/>
            <person name="Faro C."/>
            <person name="Guimaraes J.B."/>
            <person name="Mendonca D."/>
            <person name="Nobrega F."/>
            <person name="Rodrigues L."/>
            <person name="Saibo N.J.M."/>
            <person name="Varela M.C."/>
            <person name="Egas C."/>
            <person name="Matos J."/>
            <person name="Miguel C.M."/>
            <person name="Oliveira M.M."/>
            <person name="Ricardo C.P."/>
            <person name="Goncalves S."/>
        </authorList>
    </citation>
    <scope>NUCLEOTIDE SEQUENCE [LARGE SCALE GENOMIC DNA]</scope>
    <source>
        <strain evidence="2">cv. HL8</strain>
    </source>
</reference>
<dbReference type="GO" id="GO:0016301">
    <property type="term" value="F:kinase activity"/>
    <property type="evidence" value="ECO:0007669"/>
    <property type="project" value="UniProtKB-KW"/>
</dbReference>
<keyword evidence="2" id="KW-1185">Reference proteome</keyword>
<organism evidence="1 2">
    <name type="scientific">Quercus suber</name>
    <name type="common">Cork oak</name>
    <dbReference type="NCBI Taxonomy" id="58331"/>
    <lineage>
        <taxon>Eukaryota</taxon>
        <taxon>Viridiplantae</taxon>
        <taxon>Streptophyta</taxon>
        <taxon>Embryophyta</taxon>
        <taxon>Tracheophyta</taxon>
        <taxon>Spermatophyta</taxon>
        <taxon>Magnoliopsida</taxon>
        <taxon>eudicotyledons</taxon>
        <taxon>Gunneridae</taxon>
        <taxon>Pentapetalae</taxon>
        <taxon>rosids</taxon>
        <taxon>fabids</taxon>
        <taxon>Fagales</taxon>
        <taxon>Fagaceae</taxon>
        <taxon>Quercus</taxon>
    </lineage>
</organism>
<protein>
    <submittedName>
        <fullName evidence="1">G-type lectin s-receptor-like serine/threonine-protein kinase sd1-13</fullName>
    </submittedName>
</protein>
<dbReference type="Proteomes" id="UP000237347">
    <property type="component" value="Unassembled WGS sequence"/>
</dbReference>
<dbReference type="PANTHER" id="PTHR32444:SF198">
    <property type="entry name" value="BULB-TYPE LECTIN DOMAIN-CONTAINING PROTEIN"/>
    <property type="match status" value="1"/>
</dbReference>
<evidence type="ECO:0000313" key="1">
    <source>
        <dbReference type="EMBL" id="KAK7836942.1"/>
    </source>
</evidence>
<sequence length="140" mass="15819">MMKMSTNRITSNKVQFTSWKSLSVHPLEASRLVFKLLVFLKYSFGKMVAHIGAEWSMECCLLGFKPNNTEEWNRGNWTSGCVRSTPLQCEEVATGGEIGKMDGFLTLNMMKSQTLQIPHLFLNLIANSSAYRIALVQLTH</sequence>
<gene>
    <name evidence="1" type="primary">SD113_5</name>
    <name evidence="1" type="ORF">CFP56_021859</name>
</gene>
<name>A0AAW0KCD6_QUESU</name>
<evidence type="ECO:0000313" key="2">
    <source>
        <dbReference type="Proteomes" id="UP000237347"/>
    </source>
</evidence>